<accession>A0ABP7ANA7</accession>
<comment type="caution">
    <text evidence="2">The sequence shown here is derived from an EMBL/GenBank/DDBJ whole genome shotgun (WGS) entry which is preliminary data.</text>
</comment>
<evidence type="ECO:0000313" key="2">
    <source>
        <dbReference type="EMBL" id="GAA3636327.1"/>
    </source>
</evidence>
<sequence length="191" mass="20158">MNRSVVDRVVAGIGLVLAAVLLVATGLLFYAHSYVHGQVRDQLVEQKITFPEAGSESITSLPKADQSEVSQYAGQDLTTGAQAEVFADHYIKVHLGKIADGQTYSEVSTKAQASPDDETLAAQVNTLFKGETLRGLLLNAYAFDTMATIAFIAAWVSLAGALVLVVLSVLGFLHSRRVIAPAAPEASVATA</sequence>
<protein>
    <recommendedName>
        <fullName evidence="4">Aromatic ring-opening dioxygenase LigA</fullName>
    </recommendedName>
</protein>
<gene>
    <name evidence="2" type="ORF">GCM10022223_63480</name>
</gene>
<name>A0ABP7ANA7_9ACTN</name>
<dbReference type="RefSeq" id="WP_231481928.1">
    <property type="nucleotide sequence ID" value="NZ_BAAAZO010000012.1"/>
</dbReference>
<evidence type="ECO:0000256" key="1">
    <source>
        <dbReference type="SAM" id="Phobius"/>
    </source>
</evidence>
<reference evidence="3" key="1">
    <citation type="journal article" date="2019" name="Int. J. Syst. Evol. Microbiol.">
        <title>The Global Catalogue of Microorganisms (GCM) 10K type strain sequencing project: providing services to taxonomists for standard genome sequencing and annotation.</title>
        <authorList>
            <consortium name="The Broad Institute Genomics Platform"/>
            <consortium name="The Broad Institute Genome Sequencing Center for Infectious Disease"/>
            <person name="Wu L."/>
            <person name="Ma J."/>
        </authorList>
    </citation>
    <scope>NUCLEOTIDE SEQUENCE [LARGE SCALE GENOMIC DNA]</scope>
    <source>
        <strain evidence="3">JCM 16902</strain>
    </source>
</reference>
<proteinExistence type="predicted"/>
<dbReference type="Proteomes" id="UP001501074">
    <property type="component" value="Unassembled WGS sequence"/>
</dbReference>
<keyword evidence="1" id="KW-0812">Transmembrane</keyword>
<keyword evidence="1" id="KW-1133">Transmembrane helix</keyword>
<feature type="transmembrane region" description="Helical" evidence="1">
    <location>
        <begin position="9"/>
        <end position="31"/>
    </location>
</feature>
<feature type="transmembrane region" description="Helical" evidence="1">
    <location>
        <begin position="146"/>
        <end position="173"/>
    </location>
</feature>
<organism evidence="2 3">
    <name type="scientific">Kineosporia mesophila</name>
    <dbReference type="NCBI Taxonomy" id="566012"/>
    <lineage>
        <taxon>Bacteria</taxon>
        <taxon>Bacillati</taxon>
        <taxon>Actinomycetota</taxon>
        <taxon>Actinomycetes</taxon>
        <taxon>Kineosporiales</taxon>
        <taxon>Kineosporiaceae</taxon>
        <taxon>Kineosporia</taxon>
    </lineage>
</organism>
<evidence type="ECO:0008006" key="4">
    <source>
        <dbReference type="Google" id="ProtNLM"/>
    </source>
</evidence>
<dbReference type="EMBL" id="BAAAZO010000012">
    <property type="protein sequence ID" value="GAA3636327.1"/>
    <property type="molecule type" value="Genomic_DNA"/>
</dbReference>
<evidence type="ECO:0000313" key="3">
    <source>
        <dbReference type="Proteomes" id="UP001501074"/>
    </source>
</evidence>
<keyword evidence="3" id="KW-1185">Reference proteome</keyword>
<keyword evidence="1" id="KW-0472">Membrane</keyword>